<dbReference type="EMBL" id="REGN01000038">
    <property type="protein sequence ID" value="RNA45044.1"/>
    <property type="molecule type" value="Genomic_DNA"/>
</dbReference>
<sequence>MYFGIRLYRIPASNLTRFFCSLRNISTKSYDFLMEKFWTAIRSILVSLLRTYFQRENQFFY</sequence>
<dbReference type="Proteomes" id="UP000276133">
    <property type="component" value="Unassembled WGS sequence"/>
</dbReference>
<keyword evidence="2" id="KW-1185">Reference proteome</keyword>
<accession>A0A3M7TAA6</accession>
<evidence type="ECO:0000313" key="2">
    <source>
        <dbReference type="Proteomes" id="UP000276133"/>
    </source>
</evidence>
<name>A0A3M7TAA6_BRAPC</name>
<comment type="caution">
    <text evidence="1">The sequence shown here is derived from an EMBL/GenBank/DDBJ whole genome shotgun (WGS) entry which is preliminary data.</text>
</comment>
<proteinExistence type="predicted"/>
<dbReference type="AlphaFoldDB" id="A0A3M7TAA6"/>
<reference evidence="1 2" key="1">
    <citation type="journal article" date="2018" name="Sci. Rep.">
        <title>Genomic signatures of local adaptation to the degree of environmental predictability in rotifers.</title>
        <authorList>
            <person name="Franch-Gras L."/>
            <person name="Hahn C."/>
            <person name="Garcia-Roger E.M."/>
            <person name="Carmona M.J."/>
            <person name="Serra M."/>
            <person name="Gomez A."/>
        </authorList>
    </citation>
    <scope>NUCLEOTIDE SEQUENCE [LARGE SCALE GENOMIC DNA]</scope>
    <source>
        <strain evidence="1">HYR1</strain>
    </source>
</reference>
<organism evidence="1 2">
    <name type="scientific">Brachionus plicatilis</name>
    <name type="common">Marine rotifer</name>
    <name type="synonym">Brachionus muelleri</name>
    <dbReference type="NCBI Taxonomy" id="10195"/>
    <lineage>
        <taxon>Eukaryota</taxon>
        <taxon>Metazoa</taxon>
        <taxon>Spiralia</taxon>
        <taxon>Gnathifera</taxon>
        <taxon>Rotifera</taxon>
        <taxon>Eurotatoria</taxon>
        <taxon>Monogononta</taxon>
        <taxon>Pseudotrocha</taxon>
        <taxon>Ploima</taxon>
        <taxon>Brachionidae</taxon>
        <taxon>Brachionus</taxon>
    </lineage>
</organism>
<evidence type="ECO:0000313" key="1">
    <source>
        <dbReference type="EMBL" id="RNA45044.1"/>
    </source>
</evidence>
<protein>
    <submittedName>
        <fullName evidence="1">Uncharacterized protein</fullName>
    </submittedName>
</protein>
<gene>
    <name evidence="1" type="ORF">BpHYR1_024144</name>
</gene>